<dbReference type="SUPFAM" id="SSF51338">
    <property type="entry name" value="Composite domain of metallo-dependent hydrolases"/>
    <property type="match status" value="1"/>
</dbReference>
<dbReference type="EMBL" id="BART01000337">
    <property type="protein sequence ID" value="GAG70775.1"/>
    <property type="molecule type" value="Genomic_DNA"/>
</dbReference>
<comment type="caution">
    <text evidence="1">The sequence shown here is derived from an EMBL/GenBank/DDBJ whole genome shotgun (WGS) entry which is preliminary data.</text>
</comment>
<protein>
    <recommendedName>
        <fullName evidence="2">Amidohydrolase-related domain-containing protein</fullName>
    </recommendedName>
</protein>
<evidence type="ECO:0000313" key="1">
    <source>
        <dbReference type="EMBL" id="GAG70775.1"/>
    </source>
</evidence>
<accession>X0ZM29</accession>
<name>X0ZM29_9ZZZZ</name>
<dbReference type="InterPro" id="IPR011059">
    <property type="entry name" value="Metal-dep_hydrolase_composite"/>
</dbReference>
<proteinExistence type="predicted"/>
<sequence length="86" mass="9388">MHKPLPQLAVGADADITVLDPGRNMAVMGINKGKVIMIEGMVIGEKGRILTTGHGGKKIEEANIDYEVFNLNNCLLYNSNKNKHIN</sequence>
<dbReference type="GO" id="GO:0016810">
    <property type="term" value="F:hydrolase activity, acting on carbon-nitrogen (but not peptide) bonds"/>
    <property type="evidence" value="ECO:0007669"/>
    <property type="project" value="InterPro"/>
</dbReference>
<dbReference type="AlphaFoldDB" id="X0ZM29"/>
<gene>
    <name evidence="1" type="ORF">S01H4_01736</name>
</gene>
<organism evidence="1">
    <name type="scientific">marine sediment metagenome</name>
    <dbReference type="NCBI Taxonomy" id="412755"/>
    <lineage>
        <taxon>unclassified sequences</taxon>
        <taxon>metagenomes</taxon>
        <taxon>ecological metagenomes</taxon>
    </lineage>
</organism>
<reference evidence="1" key="1">
    <citation type="journal article" date="2014" name="Front. Microbiol.">
        <title>High frequency of phylogenetically diverse reductive dehalogenase-homologous genes in deep subseafloor sedimentary metagenomes.</title>
        <authorList>
            <person name="Kawai M."/>
            <person name="Futagami T."/>
            <person name="Toyoda A."/>
            <person name="Takaki Y."/>
            <person name="Nishi S."/>
            <person name="Hori S."/>
            <person name="Arai W."/>
            <person name="Tsubouchi T."/>
            <person name="Morono Y."/>
            <person name="Uchiyama I."/>
            <person name="Ito T."/>
            <person name="Fujiyama A."/>
            <person name="Inagaki F."/>
            <person name="Takami H."/>
        </authorList>
    </citation>
    <scope>NUCLEOTIDE SEQUENCE</scope>
    <source>
        <strain evidence="1">Expedition CK06-06</strain>
    </source>
</reference>
<evidence type="ECO:0008006" key="2">
    <source>
        <dbReference type="Google" id="ProtNLM"/>
    </source>
</evidence>